<dbReference type="InterPro" id="IPR011990">
    <property type="entry name" value="TPR-like_helical_dom_sf"/>
</dbReference>
<feature type="compositionally biased region" description="Acidic residues" evidence="3">
    <location>
        <begin position="114"/>
        <end position="132"/>
    </location>
</feature>
<gene>
    <name evidence="5" type="ORF">C5L36_0C00690</name>
</gene>
<dbReference type="GO" id="GO:0042393">
    <property type="term" value="F:histone binding"/>
    <property type="evidence" value="ECO:0007669"/>
    <property type="project" value="TreeGrafter"/>
</dbReference>
<dbReference type="SUPFAM" id="SSF48452">
    <property type="entry name" value="TPR-like"/>
    <property type="match status" value="1"/>
</dbReference>
<feature type="region of interest" description="Disordered" evidence="3">
    <location>
        <begin position="67"/>
        <end position="229"/>
    </location>
</feature>
<feature type="domain" description="Tetratricopeptide SHNi-TPR" evidence="4">
    <location>
        <begin position="276"/>
        <end position="304"/>
    </location>
</feature>
<evidence type="ECO:0000313" key="6">
    <source>
        <dbReference type="Proteomes" id="UP000249293"/>
    </source>
</evidence>
<dbReference type="STRING" id="4909.A0A2U9R468"/>
<dbReference type="AlphaFoldDB" id="A0A2U9R468"/>
<reference evidence="5 6" key="1">
    <citation type="submission" date="2018-06" db="EMBL/GenBank/DDBJ databases">
        <title>Population genomics shows no distinction between pathogenic Candida krusei and environmental Pichia kudriavzevii: One species, four names.</title>
        <authorList>
            <person name="Douglass A.P."/>
            <person name="Offei B."/>
            <person name="Braun-Galleani S."/>
            <person name="Coughlan A.Y."/>
            <person name="Martos A."/>
            <person name="Ortiz-Merino R.A."/>
            <person name="Byrne K.P."/>
            <person name="Wolfe K.H."/>
        </authorList>
    </citation>
    <scope>NUCLEOTIDE SEQUENCE [LARGE SCALE GENOMIC DNA]</scope>
    <source>
        <strain evidence="5 6">CBS573</strain>
    </source>
</reference>
<evidence type="ECO:0000256" key="1">
    <source>
        <dbReference type="ARBA" id="ARBA00022737"/>
    </source>
</evidence>
<dbReference type="KEGG" id="pkz:C5L36_0C00690"/>
<dbReference type="EMBL" id="CP028775">
    <property type="protein sequence ID" value="AWU76125.1"/>
    <property type="molecule type" value="Genomic_DNA"/>
</dbReference>
<dbReference type="Pfam" id="PF10516">
    <property type="entry name" value="SHNi-TPR"/>
    <property type="match status" value="1"/>
</dbReference>
<dbReference type="Proteomes" id="UP000249293">
    <property type="component" value="Chromosome 3"/>
</dbReference>
<keyword evidence="2" id="KW-0802">TPR repeat</keyword>
<dbReference type="OrthoDB" id="5587616at2759"/>
<keyword evidence="6" id="KW-1185">Reference proteome</keyword>
<keyword evidence="1" id="KW-0677">Repeat</keyword>
<protein>
    <recommendedName>
        <fullName evidence="4">Tetratricopeptide SHNi-TPR domain-containing protein</fullName>
    </recommendedName>
</protein>
<proteinExistence type="predicted"/>
<dbReference type="PANTHER" id="PTHR15081:SF1">
    <property type="entry name" value="NUCLEAR AUTOANTIGENIC SPERM PROTEIN"/>
    <property type="match status" value="1"/>
</dbReference>
<evidence type="ECO:0000256" key="3">
    <source>
        <dbReference type="SAM" id="MobiDB-lite"/>
    </source>
</evidence>
<dbReference type="GO" id="GO:0006335">
    <property type="term" value="P:DNA replication-dependent chromatin assembly"/>
    <property type="evidence" value="ECO:0007669"/>
    <property type="project" value="TreeGrafter"/>
</dbReference>
<dbReference type="PANTHER" id="PTHR15081">
    <property type="entry name" value="NUCLEAR AUTOANTIGENIC SPERM PROTEIN NASP -RELATED"/>
    <property type="match status" value="1"/>
</dbReference>
<dbReference type="InterPro" id="IPR051730">
    <property type="entry name" value="NASP-like"/>
</dbReference>
<dbReference type="VEuPathDB" id="FungiDB:C5L36_0C00690"/>
<evidence type="ECO:0000256" key="2">
    <source>
        <dbReference type="ARBA" id="ARBA00022803"/>
    </source>
</evidence>
<dbReference type="GeneID" id="40383920"/>
<name>A0A2U9R468_PICKU</name>
<dbReference type="Gene3D" id="1.25.40.10">
    <property type="entry name" value="Tetratricopeptide repeat domain"/>
    <property type="match status" value="1"/>
</dbReference>
<evidence type="ECO:0000259" key="4">
    <source>
        <dbReference type="Pfam" id="PF10516"/>
    </source>
</evidence>
<organism evidence="5 6">
    <name type="scientific">Pichia kudriavzevii</name>
    <name type="common">Yeast</name>
    <name type="synonym">Issatchenkia orientalis</name>
    <dbReference type="NCBI Taxonomy" id="4909"/>
    <lineage>
        <taxon>Eukaryota</taxon>
        <taxon>Fungi</taxon>
        <taxon>Dikarya</taxon>
        <taxon>Ascomycota</taxon>
        <taxon>Saccharomycotina</taxon>
        <taxon>Pichiomycetes</taxon>
        <taxon>Pichiales</taxon>
        <taxon>Pichiaceae</taxon>
        <taxon>Pichia</taxon>
    </lineage>
</organism>
<dbReference type="InterPro" id="IPR019544">
    <property type="entry name" value="Tetratricopeptide_SHNi-TPR_dom"/>
</dbReference>
<feature type="compositionally biased region" description="Acidic residues" evidence="3">
    <location>
        <begin position="184"/>
        <end position="211"/>
    </location>
</feature>
<accession>A0A2U9R468</accession>
<sequence length="431" mass="47496">MSVSLETLLRLGAEAMAHKEYANAVELYSEACQVSNLDTSKDDPDLMFLYAKALFANGVATNDVFGSKAGEGSGVGAEEGARSGGTVEDGCGGENLEQEVEEESSGFQFNDSVAIEEEDEGEEEGDEDEKENEESKKLKEESKKLKEESKKLKEESKKLKEESNKGTKETVKEEASMDCRDAPTGDDETGEGGEEESSDEEVEGSNDEEVEGSNGQDQGKEVAQGGEEEVSDFEIAWDILELTRVLYEKRMEELNGRAEGDETVAEEKKKVQERLADVHLLMGDIGLETENFTQAVEDFGNAVKVIMETHGPKGGMYREAQFKLSLAYEFVGDEESIEGAVDAIEKVLQALDRESCVDIELRKDVEERMKELREMQAQRREEKAMLKQVLFGVTTSGHGGGDECNGRDGKRIAANDLTGLVKRKRKEKKNA</sequence>
<feature type="compositionally biased region" description="Basic and acidic residues" evidence="3">
    <location>
        <begin position="133"/>
        <end position="183"/>
    </location>
</feature>
<dbReference type="RefSeq" id="XP_029321602.1">
    <property type="nucleotide sequence ID" value="XM_029465742.1"/>
</dbReference>
<evidence type="ECO:0000313" key="5">
    <source>
        <dbReference type="EMBL" id="AWU76125.1"/>
    </source>
</evidence>
<dbReference type="GO" id="GO:0005654">
    <property type="term" value="C:nucleoplasm"/>
    <property type="evidence" value="ECO:0007669"/>
    <property type="project" value="TreeGrafter"/>
</dbReference>
<dbReference type="GO" id="GO:0034080">
    <property type="term" value="P:CENP-A containing chromatin assembly"/>
    <property type="evidence" value="ECO:0007669"/>
    <property type="project" value="TreeGrafter"/>
</dbReference>